<dbReference type="OrthoDB" id="6411526at2759"/>
<name>A0A8X7CDU0_9ARAC</name>
<dbReference type="Gene3D" id="3.40.33.10">
    <property type="entry name" value="CAP"/>
    <property type="match status" value="1"/>
</dbReference>
<gene>
    <name evidence="1" type="primary">CRVP_28</name>
    <name evidence="1" type="ORF">TNIN_396901</name>
</gene>
<keyword evidence="2" id="KW-1185">Reference proteome</keyword>
<evidence type="ECO:0000313" key="1">
    <source>
        <dbReference type="EMBL" id="GFY68119.1"/>
    </source>
</evidence>
<dbReference type="InterPro" id="IPR035940">
    <property type="entry name" value="CAP_sf"/>
</dbReference>
<evidence type="ECO:0000313" key="2">
    <source>
        <dbReference type="Proteomes" id="UP000886998"/>
    </source>
</evidence>
<accession>A0A8X7CDU0</accession>
<dbReference type="AlphaFoldDB" id="A0A8X7CDU0"/>
<protein>
    <submittedName>
        <fullName evidence="1">Uncharacterized protein</fullName>
    </submittedName>
</protein>
<dbReference type="EMBL" id="BMAV01016885">
    <property type="protein sequence ID" value="GFY68119.1"/>
    <property type="molecule type" value="Genomic_DNA"/>
</dbReference>
<sequence>MLDPNTAPVYRRDLKDVLFFCDFSSESKDCAITTNGTNKWEFASNLQGNFIRILLRGGESSTIFFEKPISPKKERFCLRIVMKMEPYYPYQHDESDLRLDVKSDDGMNEYPVYLSPYDPRYRNSYIPNDHSFSKKVKRSIIWAKTWRVGCGFTAFFDGATYTNGNVDDAPVYEPGEPGSACPINSCAGGKTCTGGNDYPGLCKMLNPNTAPVYRRNLTDLLFFCDFSPETKDCEPYRKGKKWNMHSQPARISLRGRESSPIYFKKHISPKRKYFCVRVLMKKESFYPNEPDESDLKADFIRENDEYGDPYTTMDLHVSDDPQFRTEFRTESLNLPWKKKTSVSIL</sequence>
<reference evidence="1" key="1">
    <citation type="submission" date="2020-08" db="EMBL/GenBank/DDBJ databases">
        <title>Multicomponent nature underlies the extraordinary mechanical properties of spider dragline silk.</title>
        <authorList>
            <person name="Kono N."/>
            <person name="Nakamura H."/>
            <person name="Mori M."/>
            <person name="Yoshida Y."/>
            <person name="Ohtoshi R."/>
            <person name="Malay A.D."/>
            <person name="Moran D.A.P."/>
            <person name="Tomita M."/>
            <person name="Numata K."/>
            <person name="Arakawa K."/>
        </authorList>
    </citation>
    <scope>NUCLEOTIDE SEQUENCE</scope>
</reference>
<dbReference type="Proteomes" id="UP000886998">
    <property type="component" value="Unassembled WGS sequence"/>
</dbReference>
<comment type="caution">
    <text evidence="1">The sequence shown here is derived from an EMBL/GenBank/DDBJ whole genome shotgun (WGS) entry which is preliminary data.</text>
</comment>
<proteinExistence type="predicted"/>
<organism evidence="1 2">
    <name type="scientific">Trichonephila inaurata madagascariensis</name>
    <dbReference type="NCBI Taxonomy" id="2747483"/>
    <lineage>
        <taxon>Eukaryota</taxon>
        <taxon>Metazoa</taxon>
        <taxon>Ecdysozoa</taxon>
        <taxon>Arthropoda</taxon>
        <taxon>Chelicerata</taxon>
        <taxon>Arachnida</taxon>
        <taxon>Araneae</taxon>
        <taxon>Araneomorphae</taxon>
        <taxon>Entelegynae</taxon>
        <taxon>Araneoidea</taxon>
        <taxon>Nephilidae</taxon>
        <taxon>Trichonephila</taxon>
        <taxon>Trichonephila inaurata</taxon>
    </lineage>
</organism>